<dbReference type="Gene3D" id="2.60.40.150">
    <property type="entry name" value="C2 domain"/>
    <property type="match status" value="1"/>
</dbReference>
<proteinExistence type="predicted"/>
<keyword evidence="4" id="KW-1185">Reference proteome</keyword>
<evidence type="ECO:0000256" key="1">
    <source>
        <dbReference type="SAM" id="MobiDB-lite"/>
    </source>
</evidence>
<dbReference type="OrthoDB" id="2133912at2759"/>
<organism evidence="3 4">
    <name type="scientific">Protopolystoma xenopodis</name>
    <dbReference type="NCBI Taxonomy" id="117903"/>
    <lineage>
        <taxon>Eukaryota</taxon>
        <taxon>Metazoa</taxon>
        <taxon>Spiralia</taxon>
        <taxon>Lophotrochozoa</taxon>
        <taxon>Platyhelminthes</taxon>
        <taxon>Monogenea</taxon>
        <taxon>Polyopisthocotylea</taxon>
        <taxon>Polystomatidea</taxon>
        <taxon>Polystomatidae</taxon>
        <taxon>Protopolystoma</taxon>
    </lineage>
</organism>
<protein>
    <recommendedName>
        <fullName evidence="2">RPGRIP1 C-terminal domain-containing protein</fullName>
    </recommendedName>
</protein>
<dbReference type="InterPro" id="IPR035892">
    <property type="entry name" value="C2_domain_sf"/>
</dbReference>
<evidence type="ECO:0000313" key="3">
    <source>
        <dbReference type="EMBL" id="VEL32033.1"/>
    </source>
</evidence>
<dbReference type="AlphaFoldDB" id="A0A448XA57"/>
<dbReference type="Proteomes" id="UP000784294">
    <property type="component" value="Unassembled WGS sequence"/>
</dbReference>
<name>A0A448XA57_9PLAT</name>
<comment type="caution">
    <text evidence="3">The sequence shown here is derived from an EMBL/GenBank/DDBJ whole genome shotgun (WGS) entry which is preliminary data.</text>
</comment>
<dbReference type="Pfam" id="PF18111">
    <property type="entry name" value="RPGR1_C"/>
    <property type="match status" value="1"/>
</dbReference>
<evidence type="ECO:0000259" key="2">
    <source>
        <dbReference type="Pfam" id="PF18111"/>
    </source>
</evidence>
<reference evidence="3" key="1">
    <citation type="submission" date="2018-11" db="EMBL/GenBank/DDBJ databases">
        <authorList>
            <consortium name="Pathogen Informatics"/>
        </authorList>
    </citation>
    <scope>NUCLEOTIDE SEQUENCE</scope>
</reference>
<dbReference type="EMBL" id="CAAALY010129393">
    <property type="protein sequence ID" value="VEL32033.1"/>
    <property type="molecule type" value="Genomic_DNA"/>
</dbReference>
<feature type="region of interest" description="Disordered" evidence="1">
    <location>
        <begin position="1"/>
        <end position="23"/>
    </location>
</feature>
<dbReference type="InterPro" id="IPR041091">
    <property type="entry name" value="RPGRIP1_C"/>
</dbReference>
<sequence>MARSKVLSSSGTGQEGSPQPSQLYPADRIQVGLHYVDLVPGCRLAEDPCVRQLYMEYSILGLPDVLETPAGLVMPNAVPGKAKRIELNYSQSETVREYLLIP</sequence>
<gene>
    <name evidence="3" type="ORF">PXEA_LOCUS25473</name>
</gene>
<accession>A0A448XA57</accession>
<feature type="compositionally biased region" description="Polar residues" evidence="1">
    <location>
        <begin position="1"/>
        <end position="22"/>
    </location>
</feature>
<feature type="domain" description="RPGRIP1 C-terminal" evidence="2">
    <location>
        <begin position="26"/>
        <end position="91"/>
    </location>
</feature>
<evidence type="ECO:0000313" key="4">
    <source>
        <dbReference type="Proteomes" id="UP000784294"/>
    </source>
</evidence>